<dbReference type="PROSITE" id="PS01047">
    <property type="entry name" value="HMA_1"/>
    <property type="match status" value="1"/>
</dbReference>
<dbReference type="InterPro" id="IPR036163">
    <property type="entry name" value="HMA_dom_sf"/>
</dbReference>
<dbReference type="Proteomes" id="UP000534286">
    <property type="component" value="Unassembled WGS sequence"/>
</dbReference>
<gene>
    <name evidence="4" type="ORF">FHR32_008381</name>
</gene>
<protein>
    <submittedName>
        <fullName evidence="4">Copper chaperone CopZ</fullName>
    </submittedName>
</protein>
<evidence type="ECO:0000313" key="5">
    <source>
        <dbReference type="Proteomes" id="UP000534286"/>
    </source>
</evidence>
<evidence type="ECO:0000259" key="3">
    <source>
        <dbReference type="PROSITE" id="PS50846"/>
    </source>
</evidence>
<organism evidence="4 5">
    <name type="scientific">Streptosporangium album</name>
    <dbReference type="NCBI Taxonomy" id="47479"/>
    <lineage>
        <taxon>Bacteria</taxon>
        <taxon>Bacillati</taxon>
        <taxon>Actinomycetota</taxon>
        <taxon>Actinomycetes</taxon>
        <taxon>Streptosporangiales</taxon>
        <taxon>Streptosporangiaceae</taxon>
        <taxon>Streptosporangium</taxon>
    </lineage>
</organism>
<dbReference type="CDD" id="cd00371">
    <property type="entry name" value="HMA"/>
    <property type="match status" value="1"/>
</dbReference>
<feature type="domain" description="HMA" evidence="3">
    <location>
        <begin position="21"/>
        <end position="85"/>
    </location>
</feature>
<evidence type="ECO:0000256" key="1">
    <source>
        <dbReference type="ARBA" id="ARBA00022723"/>
    </source>
</evidence>
<evidence type="ECO:0000313" key="4">
    <source>
        <dbReference type="EMBL" id="MBB4943980.1"/>
    </source>
</evidence>
<evidence type="ECO:0000256" key="2">
    <source>
        <dbReference type="SAM" id="MobiDB-lite"/>
    </source>
</evidence>
<reference evidence="4 5" key="1">
    <citation type="submission" date="2020-08" db="EMBL/GenBank/DDBJ databases">
        <title>Sequencing the genomes of 1000 actinobacteria strains.</title>
        <authorList>
            <person name="Klenk H.-P."/>
        </authorList>
    </citation>
    <scope>NUCLEOTIDE SEQUENCE [LARGE SCALE GENOMIC DNA]</scope>
    <source>
        <strain evidence="4 5">DSM 43023</strain>
    </source>
</reference>
<proteinExistence type="predicted"/>
<keyword evidence="5" id="KW-1185">Reference proteome</keyword>
<comment type="caution">
    <text evidence="4">The sequence shown here is derived from an EMBL/GenBank/DDBJ whole genome shotgun (WGS) entry which is preliminary data.</text>
</comment>
<sequence length="102" mass="9674">MCTACACGTADTASAQVATSGGTVYQVSGMTCGHCVSSISAEIGKVDGVTGVQVDLAGGAVTVSGAGFSGEEIRTAVDQAGYAPADTSPVSPSQTEAGPLGG</sequence>
<dbReference type="GO" id="GO:0046872">
    <property type="term" value="F:metal ion binding"/>
    <property type="evidence" value="ECO:0007669"/>
    <property type="project" value="UniProtKB-KW"/>
</dbReference>
<dbReference type="RefSeq" id="WP_184759857.1">
    <property type="nucleotide sequence ID" value="NZ_BAABEK010000104.1"/>
</dbReference>
<name>A0A7W7WF05_9ACTN</name>
<accession>A0A7W7WF05</accession>
<dbReference type="InterPro" id="IPR006121">
    <property type="entry name" value="HMA_dom"/>
</dbReference>
<dbReference type="EMBL" id="JACHJU010000006">
    <property type="protein sequence ID" value="MBB4943980.1"/>
    <property type="molecule type" value="Genomic_DNA"/>
</dbReference>
<dbReference type="Gene3D" id="3.30.70.100">
    <property type="match status" value="1"/>
</dbReference>
<dbReference type="SUPFAM" id="SSF55008">
    <property type="entry name" value="HMA, heavy metal-associated domain"/>
    <property type="match status" value="1"/>
</dbReference>
<dbReference type="InterPro" id="IPR017969">
    <property type="entry name" value="Heavy-metal-associated_CS"/>
</dbReference>
<keyword evidence="1" id="KW-0479">Metal-binding</keyword>
<dbReference type="AlphaFoldDB" id="A0A7W7WF05"/>
<dbReference type="Pfam" id="PF00403">
    <property type="entry name" value="HMA"/>
    <property type="match status" value="1"/>
</dbReference>
<feature type="region of interest" description="Disordered" evidence="2">
    <location>
        <begin position="79"/>
        <end position="102"/>
    </location>
</feature>
<dbReference type="PROSITE" id="PS50846">
    <property type="entry name" value="HMA_2"/>
    <property type="match status" value="1"/>
</dbReference>